<evidence type="ECO:0000313" key="2">
    <source>
        <dbReference type="Proteomes" id="UP000004994"/>
    </source>
</evidence>
<keyword evidence="2" id="KW-1185">Reference proteome</keyword>
<dbReference type="AlphaFoldDB" id="A0A3Q7FNE7"/>
<dbReference type="PaxDb" id="4081-Solyc03g083890.1.1"/>
<evidence type="ECO:0000313" key="1">
    <source>
        <dbReference type="EnsemblPlants" id="Solyc03g083890.1.1.1"/>
    </source>
</evidence>
<dbReference type="Gramene" id="Solyc03g083890.1.1">
    <property type="protein sequence ID" value="Solyc03g083890.1.1.1"/>
    <property type="gene ID" value="Solyc03g083890.1"/>
</dbReference>
<proteinExistence type="predicted"/>
<dbReference type="InParanoid" id="A0A3Q7FNE7"/>
<accession>A0A3Q7FNE7</accession>
<protein>
    <submittedName>
        <fullName evidence="1">Uncharacterized protein</fullName>
    </submittedName>
</protein>
<sequence length="49" mass="5499">MSKLSAADKGNSTLLFSCYLIKSFYNQFLLQIPPNKKKNSLGLATLEDF</sequence>
<reference evidence="1" key="2">
    <citation type="submission" date="2019-01" db="UniProtKB">
        <authorList>
            <consortium name="EnsemblPlants"/>
        </authorList>
    </citation>
    <scope>IDENTIFICATION</scope>
    <source>
        <strain evidence="1">cv. Heinz 1706</strain>
    </source>
</reference>
<reference evidence="1" key="1">
    <citation type="journal article" date="2012" name="Nature">
        <title>The tomato genome sequence provides insights into fleshy fruit evolution.</title>
        <authorList>
            <consortium name="Tomato Genome Consortium"/>
        </authorList>
    </citation>
    <scope>NUCLEOTIDE SEQUENCE [LARGE SCALE GENOMIC DNA]</scope>
    <source>
        <strain evidence="1">cv. Heinz 1706</strain>
    </source>
</reference>
<organism evidence="1">
    <name type="scientific">Solanum lycopersicum</name>
    <name type="common">Tomato</name>
    <name type="synonym">Lycopersicon esculentum</name>
    <dbReference type="NCBI Taxonomy" id="4081"/>
    <lineage>
        <taxon>Eukaryota</taxon>
        <taxon>Viridiplantae</taxon>
        <taxon>Streptophyta</taxon>
        <taxon>Embryophyta</taxon>
        <taxon>Tracheophyta</taxon>
        <taxon>Spermatophyta</taxon>
        <taxon>Magnoliopsida</taxon>
        <taxon>eudicotyledons</taxon>
        <taxon>Gunneridae</taxon>
        <taxon>Pentapetalae</taxon>
        <taxon>asterids</taxon>
        <taxon>lamiids</taxon>
        <taxon>Solanales</taxon>
        <taxon>Solanaceae</taxon>
        <taxon>Solanoideae</taxon>
        <taxon>Solaneae</taxon>
        <taxon>Solanum</taxon>
        <taxon>Solanum subgen. Lycopersicon</taxon>
    </lineage>
</organism>
<dbReference type="EnsemblPlants" id="Solyc03g083890.1.1">
    <property type="protein sequence ID" value="Solyc03g083890.1.1.1"/>
    <property type="gene ID" value="Solyc03g083890.1"/>
</dbReference>
<dbReference type="Proteomes" id="UP000004994">
    <property type="component" value="Chromosome 3"/>
</dbReference>
<name>A0A3Q7FNE7_SOLLC</name>